<evidence type="ECO:0000256" key="4">
    <source>
        <dbReference type="ARBA" id="ARBA00022729"/>
    </source>
</evidence>
<evidence type="ECO:0000256" key="5">
    <source>
        <dbReference type="ARBA" id="ARBA00049629"/>
    </source>
</evidence>
<evidence type="ECO:0000256" key="2">
    <source>
        <dbReference type="ARBA" id="ARBA00008520"/>
    </source>
</evidence>
<protein>
    <recommendedName>
        <fullName evidence="6">Probable sugar-binding periplasmic protein</fullName>
    </recommendedName>
</protein>
<dbReference type="InterPro" id="IPR006059">
    <property type="entry name" value="SBP"/>
</dbReference>
<evidence type="ECO:0000256" key="7">
    <source>
        <dbReference type="SAM" id="SignalP"/>
    </source>
</evidence>
<keyword evidence="3" id="KW-0813">Transport</keyword>
<keyword evidence="9" id="KW-1185">Reference proteome</keyword>
<accession>A0ABT5U897</accession>
<name>A0ABT5U897_9GAMM</name>
<comment type="function">
    <text evidence="5">Part of a binding-protein-dependent transport system for a sugar.</text>
</comment>
<feature type="chain" id="PRO_5046036682" description="Probable sugar-binding periplasmic protein" evidence="7">
    <location>
        <begin position="25"/>
        <end position="416"/>
    </location>
</feature>
<evidence type="ECO:0000256" key="6">
    <source>
        <dbReference type="ARBA" id="ARBA00049753"/>
    </source>
</evidence>
<sequence length="416" mass="46594">MNFKQRFSPVFIALVMMLSQISVAGEVEVLHWWTSGGEARSLDVLKQKLVKQGHSWKDFAVVGGSGDKAMAVLKSRALSGFPPTATQILGHHIQEWGKLGLLTNLDKIANEQKWEAILPDFVRKLVSYGGHYVAVPVNIHRVNWLWINPKLFKQTGAKVPTNLVEFWVALEKFKKAGITPIAHGDQPWQNSTVFELLMLAMNGADFYIKAFVELDNASLTSDKMVSVFAAFRKLKQYMDPNILDRDWNAATSMVINGKAAMQIMGDWAKGEFITEKKQLGKDFLCVSIPSTSMYFPYVVDSFIMFEISDPENKKAQADLVKNILNKEFQQTFNMNKGSIPVRQDMAIGNFDACAKESKEVLISKDSKIIPSLSHGMAVTTYTQNAIFDVVTKFFRNDKISPKEAARQLGEAVQASL</sequence>
<comment type="similarity">
    <text evidence="2">Belongs to the bacterial solute-binding protein 1 family.</text>
</comment>
<dbReference type="PANTHER" id="PTHR43649">
    <property type="entry name" value="ARABINOSE-BINDING PROTEIN-RELATED"/>
    <property type="match status" value="1"/>
</dbReference>
<dbReference type="Proteomes" id="UP001528823">
    <property type="component" value="Unassembled WGS sequence"/>
</dbReference>
<feature type="signal peptide" evidence="7">
    <location>
        <begin position="1"/>
        <end position="24"/>
    </location>
</feature>
<dbReference type="PANTHER" id="PTHR43649:SF28">
    <property type="entry name" value="BINDING PROTEIN COMPONENT OF ABC SUGAR TRANSPORTER-RELATED"/>
    <property type="match status" value="1"/>
</dbReference>
<dbReference type="EMBL" id="JAPMOU010000004">
    <property type="protein sequence ID" value="MDE1461369.1"/>
    <property type="molecule type" value="Genomic_DNA"/>
</dbReference>
<dbReference type="RefSeq" id="WP_274687732.1">
    <property type="nucleotide sequence ID" value="NZ_JAPMOU010000004.1"/>
</dbReference>
<proteinExistence type="inferred from homology"/>
<reference evidence="8 9" key="1">
    <citation type="submission" date="2022-11" db="EMBL/GenBank/DDBJ databases">
        <title>Spartinivicinus poritis sp. nov., isolated from scleractinian coral Porites lutea.</title>
        <authorList>
            <person name="Zhang G."/>
            <person name="Cai L."/>
            <person name="Wei Q."/>
        </authorList>
    </citation>
    <scope>NUCLEOTIDE SEQUENCE [LARGE SCALE GENOMIC DNA]</scope>
    <source>
        <strain evidence="8 9">A2-2</strain>
    </source>
</reference>
<dbReference type="Pfam" id="PF01547">
    <property type="entry name" value="SBP_bac_1"/>
    <property type="match status" value="1"/>
</dbReference>
<comment type="subcellular location">
    <subcellularLocation>
        <location evidence="1">Periplasm</location>
    </subcellularLocation>
</comment>
<keyword evidence="4 7" id="KW-0732">Signal</keyword>
<comment type="caution">
    <text evidence="8">The sequence shown here is derived from an EMBL/GenBank/DDBJ whole genome shotgun (WGS) entry which is preliminary data.</text>
</comment>
<evidence type="ECO:0000313" key="8">
    <source>
        <dbReference type="EMBL" id="MDE1461369.1"/>
    </source>
</evidence>
<evidence type="ECO:0000313" key="9">
    <source>
        <dbReference type="Proteomes" id="UP001528823"/>
    </source>
</evidence>
<evidence type="ECO:0000256" key="1">
    <source>
        <dbReference type="ARBA" id="ARBA00004418"/>
    </source>
</evidence>
<dbReference type="Gene3D" id="3.40.190.10">
    <property type="entry name" value="Periplasmic binding protein-like II"/>
    <property type="match status" value="2"/>
</dbReference>
<dbReference type="SUPFAM" id="SSF53850">
    <property type="entry name" value="Periplasmic binding protein-like II"/>
    <property type="match status" value="1"/>
</dbReference>
<gene>
    <name evidence="8" type="ORF">ORQ98_05255</name>
</gene>
<evidence type="ECO:0000256" key="3">
    <source>
        <dbReference type="ARBA" id="ARBA00022448"/>
    </source>
</evidence>
<organism evidence="8 9">
    <name type="scientific">Spartinivicinus poritis</name>
    <dbReference type="NCBI Taxonomy" id="2994640"/>
    <lineage>
        <taxon>Bacteria</taxon>
        <taxon>Pseudomonadati</taxon>
        <taxon>Pseudomonadota</taxon>
        <taxon>Gammaproteobacteria</taxon>
        <taxon>Oceanospirillales</taxon>
        <taxon>Zooshikellaceae</taxon>
        <taxon>Spartinivicinus</taxon>
    </lineage>
</organism>
<dbReference type="InterPro" id="IPR050490">
    <property type="entry name" value="Bact_solute-bd_prot1"/>
</dbReference>